<feature type="domain" description="Ubiquitin carboxyl-terminal hydrolase C-terminal" evidence="8">
    <location>
        <begin position="6"/>
        <end position="119"/>
    </location>
</feature>
<accession>A0A8S1HEL6</accession>
<dbReference type="GO" id="GO:0004843">
    <property type="term" value="F:cysteine-type deubiquitinase activity"/>
    <property type="evidence" value="ECO:0007669"/>
    <property type="project" value="UniProtKB-EC"/>
</dbReference>
<dbReference type="AlphaFoldDB" id="A0A8S1HEL6"/>
<dbReference type="EMBL" id="CAJGYM010000043">
    <property type="protein sequence ID" value="CAD6194259.1"/>
    <property type="molecule type" value="Genomic_DNA"/>
</dbReference>
<comment type="catalytic activity">
    <reaction evidence="1">
        <text>Thiol-dependent hydrolysis of ester, thioester, amide, peptide and isopeptide bonds formed by the C-terminal Gly of ubiquitin (a 76-residue protein attached to proteins as an intracellular targeting signal).</text>
        <dbReference type="EC" id="3.4.19.12"/>
    </reaction>
</comment>
<evidence type="ECO:0000256" key="5">
    <source>
        <dbReference type="ARBA" id="ARBA00022786"/>
    </source>
</evidence>
<keyword evidence="10" id="KW-1185">Reference proteome</keyword>
<evidence type="ECO:0000256" key="6">
    <source>
        <dbReference type="ARBA" id="ARBA00022801"/>
    </source>
</evidence>
<proteinExistence type="inferred from homology"/>
<dbReference type="OrthoDB" id="289038at2759"/>
<dbReference type="GO" id="GO:0006508">
    <property type="term" value="P:proteolysis"/>
    <property type="evidence" value="ECO:0007669"/>
    <property type="project" value="UniProtKB-KW"/>
</dbReference>
<evidence type="ECO:0000313" key="9">
    <source>
        <dbReference type="EMBL" id="CAD6194259.1"/>
    </source>
</evidence>
<evidence type="ECO:0000256" key="7">
    <source>
        <dbReference type="ARBA" id="ARBA00022807"/>
    </source>
</evidence>
<evidence type="ECO:0000256" key="2">
    <source>
        <dbReference type="ARBA" id="ARBA00009085"/>
    </source>
</evidence>
<keyword evidence="5" id="KW-0833">Ubl conjugation pathway</keyword>
<comment type="caution">
    <text evidence="9">The sequence shown here is derived from an EMBL/GenBank/DDBJ whole genome shotgun (WGS) entry which is preliminary data.</text>
</comment>
<name>A0A8S1HEL6_9PELO</name>
<evidence type="ECO:0000256" key="4">
    <source>
        <dbReference type="ARBA" id="ARBA00022670"/>
    </source>
</evidence>
<evidence type="ECO:0000256" key="3">
    <source>
        <dbReference type="ARBA" id="ARBA00012759"/>
    </source>
</evidence>
<dbReference type="EC" id="3.4.19.12" evidence="3"/>
<evidence type="ECO:0000256" key="1">
    <source>
        <dbReference type="ARBA" id="ARBA00000707"/>
    </source>
</evidence>
<dbReference type="Pfam" id="PF14533">
    <property type="entry name" value="USP7_C2"/>
    <property type="match status" value="1"/>
</dbReference>
<evidence type="ECO:0000313" key="10">
    <source>
        <dbReference type="Proteomes" id="UP000835052"/>
    </source>
</evidence>
<evidence type="ECO:0000259" key="8">
    <source>
        <dbReference type="Pfam" id="PF14533"/>
    </source>
</evidence>
<gene>
    <name evidence="9" type="ORF">CAUJ_LOCUS10178</name>
</gene>
<dbReference type="InterPro" id="IPR029346">
    <property type="entry name" value="USP_C"/>
</dbReference>
<keyword evidence="7" id="KW-0788">Thiol protease</keyword>
<protein>
    <recommendedName>
        <fullName evidence="3">ubiquitinyl hydrolase 1</fullName>
        <ecNumber evidence="3">3.4.19.12</ecNumber>
    </recommendedName>
</protein>
<keyword evidence="4" id="KW-0645">Protease</keyword>
<sequence>MTPYDITFAIIPFNFAQIELRYWLKVQAMDQEMNESQMILWPKKTEMVSNILELASQDFKFAANGTGKLRLLHVGISRSNRRVFGCFNDDTYATEIQQKLWNFSHTVRIEEIPHDQVYVGPSEVSGDQPEVLRYLIKRDSDLDPRQATDSGCCSLETARSATMTSTRAVRSTLAELGFQLGQSRSPFPHSPYLCLDHPKKQYQKSFEMSVEIRH</sequence>
<comment type="similarity">
    <text evidence="2">Belongs to the peptidase C19 family.</text>
</comment>
<reference evidence="9" key="1">
    <citation type="submission" date="2020-10" db="EMBL/GenBank/DDBJ databases">
        <authorList>
            <person name="Kikuchi T."/>
        </authorList>
    </citation>
    <scope>NUCLEOTIDE SEQUENCE</scope>
    <source>
        <strain evidence="9">NKZ352</strain>
    </source>
</reference>
<organism evidence="9 10">
    <name type="scientific">Caenorhabditis auriculariae</name>
    <dbReference type="NCBI Taxonomy" id="2777116"/>
    <lineage>
        <taxon>Eukaryota</taxon>
        <taxon>Metazoa</taxon>
        <taxon>Ecdysozoa</taxon>
        <taxon>Nematoda</taxon>
        <taxon>Chromadorea</taxon>
        <taxon>Rhabditida</taxon>
        <taxon>Rhabditina</taxon>
        <taxon>Rhabditomorpha</taxon>
        <taxon>Rhabditoidea</taxon>
        <taxon>Rhabditidae</taxon>
        <taxon>Peloderinae</taxon>
        <taxon>Caenorhabditis</taxon>
    </lineage>
</organism>
<keyword evidence="6" id="KW-0378">Hydrolase</keyword>
<dbReference type="Proteomes" id="UP000835052">
    <property type="component" value="Unassembled WGS sequence"/>
</dbReference>